<sequence>MREKAELQKAATLLAKGEVLEEILEDLFEGITEQQMLELELQFRIERRQVLKTLSKLGIVNKAHLKAIIKNPKIQA</sequence>
<proteinExistence type="predicted"/>
<gene>
    <name evidence="1" type="ORF">TW77_24050</name>
</gene>
<accession>A0A0F4Q3V4</accession>
<dbReference type="AlphaFoldDB" id="A0A0F4Q3V4"/>
<name>A0A0F4Q3V4_9GAMM</name>
<keyword evidence="2" id="KW-1185">Reference proteome</keyword>
<comment type="caution">
    <text evidence="1">The sequence shown here is derived from an EMBL/GenBank/DDBJ whole genome shotgun (WGS) entry which is preliminary data.</text>
</comment>
<protein>
    <submittedName>
        <fullName evidence="1">Uncharacterized protein</fullName>
    </submittedName>
</protein>
<dbReference type="PATRIC" id="fig|43658.5.peg.5126"/>
<evidence type="ECO:0000313" key="2">
    <source>
        <dbReference type="Proteomes" id="UP000033452"/>
    </source>
</evidence>
<reference evidence="1 2" key="1">
    <citation type="journal article" date="2015" name="BMC Genomics">
        <title>Genome mining reveals unlocked bioactive potential of marine Gram-negative bacteria.</title>
        <authorList>
            <person name="Machado H."/>
            <person name="Sonnenschein E.C."/>
            <person name="Melchiorsen J."/>
            <person name="Gram L."/>
        </authorList>
    </citation>
    <scope>NUCLEOTIDE SEQUENCE [LARGE SCALE GENOMIC DNA]</scope>
    <source>
        <strain evidence="1 2">S2471</strain>
    </source>
</reference>
<evidence type="ECO:0000313" key="1">
    <source>
        <dbReference type="EMBL" id="KJZ02348.1"/>
    </source>
</evidence>
<organism evidence="1 2">
    <name type="scientific">Pseudoalteromonas rubra</name>
    <dbReference type="NCBI Taxonomy" id="43658"/>
    <lineage>
        <taxon>Bacteria</taxon>
        <taxon>Pseudomonadati</taxon>
        <taxon>Pseudomonadota</taxon>
        <taxon>Gammaproteobacteria</taxon>
        <taxon>Alteromonadales</taxon>
        <taxon>Pseudoalteromonadaceae</taxon>
        <taxon>Pseudoalteromonas</taxon>
    </lineage>
</organism>
<dbReference type="EMBL" id="JXYA01000162">
    <property type="protein sequence ID" value="KJZ02348.1"/>
    <property type="molecule type" value="Genomic_DNA"/>
</dbReference>
<dbReference type="Proteomes" id="UP000033452">
    <property type="component" value="Unassembled WGS sequence"/>
</dbReference>